<name>A0ABV9AYN6_9ACTN</name>
<sequence length="449" mass="49878">MEPVIPASLRRSPDDGSATFAPYGTHVPSLDTYDYVEEEWIATGEEDGHTYATTVLVRRPRDRARFSGTVVAEPLHVHGIAPIWIYSGPYILRSGHAWVEITAQKTTLDLHVKASNPQRYESLHIEGPDSADFDLNVNLGDREHSKTFFAELVRRNRATSTILAQVGAALRSPEGPFAGTEPAQVVLAGHSQTGWVTTSFIDDTHDVLRLADGSPVYDGFFPSGFPLDPFHDVDVPVVQVMSDGDVSVPSYSFVPGYEGRQYRRDDSDKPGDRFRLYELAGIPHMGTRHAPYDDASLWKANFPDDDVTFGPKMNSLPHFELFNMGLHHLVEWVANGTVPPRADRLEVGPDGYFAQDEHGNTRGGVRSAQLDVPHSTYRPNPTNPDGTPSYLTVGSDEPFDAGKLRELYGNSSAYVERFDSRLDELVAEGWLLAEDTDDMRREARQIEIP</sequence>
<organism evidence="3 4">
    <name type="scientific">Streptomyces vulcanius</name>
    <dbReference type="NCBI Taxonomy" id="1441876"/>
    <lineage>
        <taxon>Bacteria</taxon>
        <taxon>Bacillati</taxon>
        <taxon>Actinomycetota</taxon>
        <taxon>Actinomycetes</taxon>
        <taxon>Kitasatosporales</taxon>
        <taxon>Streptomycetaceae</taxon>
        <taxon>Streptomyces</taxon>
    </lineage>
</organism>
<dbReference type="Pfam" id="PF20091">
    <property type="entry name" value="Abhydrolase_10"/>
    <property type="match status" value="1"/>
</dbReference>
<evidence type="ECO:0000313" key="4">
    <source>
        <dbReference type="Proteomes" id="UP001595839"/>
    </source>
</evidence>
<evidence type="ECO:0000259" key="2">
    <source>
        <dbReference type="Pfam" id="PF20091"/>
    </source>
</evidence>
<dbReference type="InterPro" id="IPR029058">
    <property type="entry name" value="AB_hydrolase_fold"/>
</dbReference>
<evidence type="ECO:0000313" key="3">
    <source>
        <dbReference type="EMBL" id="MFC4504989.1"/>
    </source>
</evidence>
<dbReference type="InterPro" id="IPR045394">
    <property type="entry name" value="Abhydrolase_dom"/>
</dbReference>
<reference evidence="4" key="1">
    <citation type="journal article" date="2019" name="Int. J. Syst. Evol. Microbiol.">
        <title>The Global Catalogue of Microorganisms (GCM) 10K type strain sequencing project: providing services to taxonomists for standard genome sequencing and annotation.</title>
        <authorList>
            <consortium name="The Broad Institute Genomics Platform"/>
            <consortium name="The Broad Institute Genome Sequencing Center for Infectious Disease"/>
            <person name="Wu L."/>
            <person name="Ma J."/>
        </authorList>
    </citation>
    <scope>NUCLEOTIDE SEQUENCE [LARGE SCALE GENOMIC DNA]</scope>
    <source>
        <strain evidence="4">CGMCC 4.7177</strain>
    </source>
</reference>
<evidence type="ECO:0000256" key="1">
    <source>
        <dbReference type="SAM" id="MobiDB-lite"/>
    </source>
</evidence>
<proteinExistence type="predicted"/>
<comment type="caution">
    <text evidence="3">The sequence shown here is derived from an EMBL/GenBank/DDBJ whole genome shotgun (WGS) entry which is preliminary data.</text>
</comment>
<dbReference type="RefSeq" id="WP_381182445.1">
    <property type="nucleotide sequence ID" value="NZ_JBHSFK010000030.1"/>
</dbReference>
<accession>A0ABV9AYN6</accession>
<feature type="region of interest" description="Disordered" evidence="1">
    <location>
        <begin position="356"/>
        <end position="388"/>
    </location>
</feature>
<keyword evidence="4" id="KW-1185">Reference proteome</keyword>
<keyword evidence="3" id="KW-0378">Hydrolase</keyword>
<feature type="domain" description="Alpha/beta hydrolase" evidence="2">
    <location>
        <begin position="36"/>
        <end position="440"/>
    </location>
</feature>
<dbReference type="EMBL" id="JBHSFK010000030">
    <property type="protein sequence ID" value="MFC4504989.1"/>
    <property type="molecule type" value="Genomic_DNA"/>
</dbReference>
<dbReference type="SUPFAM" id="SSF53474">
    <property type="entry name" value="alpha/beta-Hydrolases"/>
    <property type="match status" value="1"/>
</dbReference>
<dbReference type="Proteomes" id="UP001595839">
    <property type="component" value="Unassembled WGS sequence"/>
</dbReference>
<dbReference type="GO" id="GO:0016787">
    <property type="term" value="F:hydrolase activity"/>
    <property type="evidence" value="ECO:0007669"/>
    <property type="project" value="UniProtKB-KW"/>
</dbReference>
<gene>
    <name evidence="3" type="ORF">ACFPIH_36760</name>
</gene>
<feature type="compositionally biased region" description="Polar residues" evidence="1">
    <location>
        <begin position="377"/>
        <end position="388"/>
    </location>
</feature>
<protein>
    <submittedName>
        <fullName evidence="3">Alpha/beta hydrolase domain-containing protein</fullName>
    </submittedName>
</protein>